<gene>
    <name evidence="2" type="ORF">AK812_SmicGene32840</name>
</gene>
<evidence type="ECO:0000313" key="2">
    <source>
        <dbReference type="EMBL" id="OLP86090.1"/>
    </source>
</evidence>
<evidence type="ECO:0000313" key="3">
    <source>
        <dbReference type="Proteomes" id="UP000186817"/>
    </source>
</evidence>
<sequence length="218" mass="23394">MLHHQASERRCEEDKLARGRGLGQWISIAGHNVKQLGEAAQNVAVMFGSEHSCECREQLEESTVLHSKVLELRSDVVVRSQGAAKDMQTKARQHGSGAGKGSGNIDVVEKSPHVLSGVELFLEGAERGRKCKREQVHPETRGGRRLHRLSTQKAVGESLSPCTRGQGELVGAGGFINVAAVLLGKCAGNQTAEEVPDNESTDASGWFAQCNEASKAEC</sequence>
<dbReference type="Proteomes" id="UP000186817">
    <property type="component" value="Unassembled WGS sequence"/>
</dbReference>
<reference evidence="2 3" key="1">
    <citation type="submission" date="2016-02" db="EMBL/GenBank/DDBJ databases">
        <title>Genome analysis of coral dinoflagellate symbionts highlights evolutionary adaptations to a symbiotic lifestyle.</title>
        <authorList>
            <person name="Aranda M."/>
            <person name="Li Y."/>
            <person name="Liew Y.J."/>
            <person name="Baumgarten S."/>
            <person name="Simakov O."/>
            <person name="Wilson M."/>
            <person name="Piel J."/>
            <person name="Ashoor H."/>
            <person name="Bougouffa S."/>
            <person name="Bajic V.B."/>
            <person name="Ryu T."/>
            <person name="Ravasi T."/>
            <person name="Bayer T."/>
            <person name="Micklem G."/>
            <person name="Kim H."/>
            <person name="Bhak J."/>
            <person name="Lajeunesse T.C."/>
            <person name="Voolstra C.R."/>
        </authorList>
    </citation>
    <scope>NUCLEOTIDE SEQUENCE [LARGE SCALE GENOMIC DNA]</scope>
    <source>
        <strain evidence="2 3">CCMP2467</strain>
    </source>
</reference>
<comment type="caution">
    <text evidence="2">The sequence shown here is derived from an EMBL/GenBank/DDBJ whole genome shotgun (WGS) entry which is preliminary data.</text>
</comment>
<dbReference type="EMBL" id="LSRX01000936">
    <property type="protein sequence ID" value="OLP86090.1"/>
    <property type="molecule type" value="Genomic_DNA"/>
</dbReference>
<dbReference type="OrthoDB" id="10569026at2759"/>
<evidence type="ECO:0000256" key="1">
    <source>
        <dbReference type="SAM" id="MobiDB-lite"/>
    </source>
</evidence>
<dbReference type="AlphaFoldDB" id="A0A1Q9CT47"/>
<protein>
    <submittedName>
        <fullName evidence="2">Uncharacterized protein</fullName>
    </submittedName>
</protein>
<keyword evidence="3" id="KW-1185">Reference proteome</keyword>
<organism evidence="2 3">
    <name type="scientific">Symbiodinium microadriaticum</name>
    <name type="common">Dinoflagellate</name>
    <name type="synonym">Zooxanthella microadriatica</name>
    <dbReference type="NCBI Taxonomy" id="2951"/>
    <lineage>
        <taxon>Eukaryota</taxon>
        <taxon>Sar</taxon>
        <taxon>Alveolata</taxon>
        <taxon>Dinophyceae</taxon>
        <taxon>Suessiales</taxon>
        <taxon>Symbiodiniaceae</taxon>
        <taxon>Symbiodinium</taxon>
    </lineage>
</organism>
<name>A0A1Q9CT47_SYMMI</name>
<feature type="region of interest" description="Disordered" evidence="1">
    <location>
        <begin position="81"/>
        <end position="106"/>
    </location>
</feature>
<proteinExistence type="predicted"/>
<accession>A0A1Q9CT47</accession>